<feature type="transmembrane region" description="Helical" evidence="1">
    <location>
        <begin position="5"/>
        <end position="24"/>
    </location>
</feature>
<keyword evidence="1" id="KW-1133">Transmembrane helix</keyword>
<dbReference type="Proteomes" id="UP000027222">
    <property type="component" value="Unassembled WGS sequence"/>
</dbReference>
<proteinExistence type="predicted"/>
<feature type="transmembrane region" description="Helical" evidence="1">
    <location>
        <begin position="150"/>
        <end position="175"/>
    </location>
</feature>
<feature type="transmembrane region" description="Helical" evidence="1">
    <location>
        <begin position="187"/>
        <end position="216"/>
    </location>
</feature>
<keyword evidence="1" id="KW-0472">Membrane</keyword>
<dbReference type="EMBL" id="KL142373">
    <property type="protein sequence ID" value="KDR79149.1"/>
    <property type="molecule type" value="Genomic_DNA"/>
</dbReference>
<organism evidence="2 3">
    <name type="scientific">Galerina marginata (strain CBS 339.88)</name>
    <dbReference type="NCBI Taxonomy" id="685588"/>
    <lineage>
        <taxon>Eukaryota</taxon>
        <taxon>Fungi</taxon>
        <taxon>Dikarya</taxon>
        <taxon>Basidiomycota</taxon>
        <taxon>Agaricomycotina</taxon>
        <taxon>Agaricomycetes</taxon>
        <taxon>Agaricomycetidae</taxon>
        <taxon>Agaricales</taxon>
        <taxon>Agaricineae</taxon>
        <taxon>Strophariaceae</taxon>
        <taxon>Galerina</taxon>
    </lineage>
</organism>
<keyword evidence="1" id="KW-0812">Transmembrane</keyword>
<protein>
    <submittedName>
        <fullName evidence="2">Uncharacterized protein</fullName>
    </submittedName>
</protein>
<reference evidence="3" key="1">
    <citation type="journal article" date="2014" name="Proc. Natl. Acad. Sci. U.S.A.">
        <title>Extensive sampling of basidiomycete genomes demonstrates inadequacy of the white-rot/brown-rot paradigm for wood decay fungi.</title>
        <authorList>
            <person name="Riley R."/>
            <person name="Salamov A.A."/>
            <person name="Brown D.W."/>
            <person name="Nagy L.G."/>
            <person name="Floudas D."/>
            <person name="Held B.W."/>
            <person name="Levasseur A."/>
            <person name="Lombard V."/>
            <person name="Morin E."/>
            <person name="Otillar R."/>
            <person name="Lindquist E.A."/>
            <person name="Sun H."/>
            <person name="LaButti K.M."/>
            <person name="Schmutz J."/>
            <person name="Jabbour D."/>
            <person name="Luo H."/>
            <person name="Baker S.E."/>
            <person name="Pisabarro A.G."/>
            <person name="Walton J.D."/>
            <person name="Blanchette R.A."/>
            <person name="Henrissat B."/>
            <person name="Martin F."/>
            <person name="Cullen D."/>
            <person name="Hibbett D.S."/>
            <person name="Grigoriev I.V."/>
        </authorList>
    </citation>
    <scope>NUCLEOTIDE SEQUENCE [LARGE SCALE GENOMIC DNA]</scope>
    <source>
        <strain evidence="3">CBS 339.88</strain>
    </source>
</reference>
<evidence type="ECO:0000256" key="1">
    <source>
        <dbReference type="SAM" id="Phobius"/>
    </source>
</evidence>
<sequence>MRFFFLYAIFPFVPYWILLCLAYFGHSETHDTSIAYDITVARFDFLSPHTYGFILPVVAPSVGLAAVVISTTAITYHPAPEPKIFMLMLLECWVFGNLIVFAAAERPLLEVLSYPPWALILLQLAAFCLLYLVFYRLLVNAGLNREQMGFLGFLPFYLARCLVAGVEATFLTISFPFTCLGSTLIDIGTIVISLGPAFISLGPAVISLGTAVVNFGTKMVEFYNSMSELLSVFCNEVPTSPTLPPPCPRTSAQVPPASSRSDINICPPPPYSSNHLLVVREPQNESRYTARSVFVKGFAAPDRATTWAMVAMNRYDGFFRDEITLERPCLNYWVMLISRQEKQIIAERRGEGFLFQDCMEHVLPPGKVWKEIVLGLA</sequence>
<feature type="transmembrane region" description="Helical" evidence="1">
    <location>
        <begin position="84"/>
        <end position="104"/>
    </location>
</feature>
<dbReference type="HOGENOM" id="CLU_062274_0_0_1"/>
<gene>
    <name evidence="2" type="ORF">GALMADRAFT_208615</name>
</gene>
<dbReference type="AlphaFoldDB" id="A0A067TGV7"/>
<feature type="transmembrane region" description="Helical" evidence="1">
    <location>
        <begin position="53"/>
        <end position="77"/>
    </location>
</feature>
<name>A0A067TGV7_GALM3</name>
<feature type="transmembrane region" description="Helical" evidence="1">
    <location>
        <begin position="116"/>
        <end position="138"/>
    </location>
</feature>
<evidence type="ECO:0000313" key="3">
    <source>
        <dbReference type="Proteomes" id="UP000027222"/>
    </source>
</evidence>
<accession>A0A067TGV7</accession>
<keyword evidence="3" id="KW-1185">Reference proteome</keyword>
<evidence type="ECO:0000313" key="2">
    <source>
        <dbReference type="EMBL" id="KDR79149.1"/>
    </source>
</evidence>